<dbReference type="PANTHER" id="PTHR33387:SF3">
    <property type="entry name" value="DUF985 DOMAIN-CONTAINING PROTEIN"/>
    <property type="match status" value="1"/>
</dbReference>
<reference evidence="2" key="1">
    <citation type="submission" date="2020-04" db="EMBL/GenBank/DDBJ databases">
        <title>Draft genome resource of the tomato pathogen Pseudocercospora fuligena.</title>
        <authorList>
            <person name="Zaccaron A."/>
        </authorList>
    </citation>
    <scope>NUCLEOTIDE SEQUENCE</scope>
    <source>
        <strain evidence="2">PF001</strain>
    </source>
</reference>
<dbReference type="InterPro" id="IPR014710">
    <property type="entry name" value="RmlC-like_jellyroll"/>
</dbReference>
<dbReference type="AlphaFoldDB" id="A0A8H6VFR3"/>
<name>A0A8H6VFR3_9PEZI</name>
<gene>
    <name evidence="2" type="ORF">HII31_07822</name>
</gene>
<sequence length="94" mass="10383">MARIETFVVGGNVTAGERQQWVVEGGKYKSSFLLADEDGGNGSEEGLLISETVVPGFEYVDHDYLGRDRMEALLTEGEIGELEWLLRENMVDGT</sequence>
<dbReference type="Proteomes" id="UP000660729">
    <property type="component" value="Unassembled WGS sequence"/>
</dbReference>
<evidence type="ECO:0000313" key="2">
    <source>
        <dbReference type="EMBL" id="KAF7190663.1"/>
    </source>
</evidence>
<protein>
    <recommendedName>
        <fullName evidence="1">DUF985 domain-containing protein</fullName>
    </recommendedName>
</protein>
<dbReference type="Gene3D" id="2.60.120.10">
    <property type="entry name" value="Jelly Rolls"/>
    <property type="match status" value="1"/>
</dbReference>
<dbReference type="InterPro" id="IPR009327">
    <property type="entry name" value="Cupin_DUF985"/>
</dbReference>
<dbReference type="EMBL" id="JABCIY010000168">
    <property type="protein sequence ID" value="KAF7190663.1"/>
    <property type="molecule type" value="Genomic_DNA"/>
</dbReference>
<dbReference type="Pfam" id="PF06172">
    <property type="entry name" value="Cupin_5"/>
    <property type="match status" value="1"/>
</dbReference>
<evidence type="ECO:0000259" key="1">
    <source>
        <dbReference type="Pfam" id="PF06172"/>
    </source>
</evidence>
<accession>A0A8H6VFR3</accession>
<evidence type="ECO:0000313" key="3">
    <source>
        <dbReference type="Proteomes" id="UP000660729"/>
    </source>
</evidence>
<dbReference type="InterPro" id="IPR039935">
    <property type="entry name" value="YML079W-like"/>
</dbReference>
<comment type="caution">
    <text evidence="2">The sequence shown here is derived from an EMBL/GenBank/DDBJ whole genome shotgun (WGS) entry which is preliminary data.</text>
</comment>
<proteinExistence type="predicted"/>
<dbReference type="InterPro" id="IPR011051">
    <property type="entry name" value="RmlC_Cupin_sf"/>
</dbReference>
<feature type="domain" description="DUF985" evidence="1">
    <location>
        <begin position="3"/>
        <end position="63"/>
    </location>
</feature>
<dbReference type="SUPFAM" id="SSF51182">
    <property type="entry name" value="RmlC-like cupins"/>
    <property type="match status" value="1"/>
</dbReference>
<dbReference type="OrthoDB" id="6614653at2759"/>
<organism evidence="2 3">
    <name type="scientific">Pseudocercospora fuligena</name>
    <dbReference type="NCBI Taxonomy" id="685502"/>
    <lineage>
        <taxon>Eukaryota</taxon>
        <taxon>Fungi</taxon>
        <taxon>Dikarya</taxon>
        <taxon>Ascomycota</taxon>
        <taxon>Pezizomycotina</taxon>
        <taxon>Dothideomycetes</taxon>
        <taxon>Dothideomycetidae</taxon>
        <taxon>Mycosphaerellales</taxon>
        <taxon>Mycosphaerellaceae</taxon>
        <taxon>Pseudocercospora</taxon>
    </lineage>
</organism>
<keyword evidence="3" id="KW-1185">Reference proteome</keyword>
<dbReference type="PANTHER" id="PTHR33387">
    <property type="entry name" value="RMLC-LIKE JELLY ROLL FOLD PROTEIN"/>
    <property type="match status" value="1"/>
</dbReference>